<feature type="compositionally biased region" description="Basic and acidic residues" evidence="1">
    <location>
        <begin position="147"/>
        <end position="157"/>
    </location>
</feature>
<accession>E4ZI32</accession>
<reference evidence="3" key="1">
    <citation type="journal article" date="2011" name="Nat. Commun.">
        <title>Effector diversification within compartments of the Leptosphaeria maculans genome affected by Repeat-Induced Point mutations.</title>
        <authorList>
            <person name="Rouxel T."/>
            <person name="Grandaubert J."/>
            <person name="Hane J.K."/>
            <person name="Hoede C."/>
            <person name="van de Wouw A.P."/>
            <person name="Couloux A."/>
            <person name="Dominguez V."/>
            <person name="Anthouard V."/>
            <person name="Bally P."/>
            <person name="Bourras S."/>
            <person name="Cozijnsen A.J."/>
            <person name="Ciuffetti L.M."/>
            <person name="Degrave A."/>
            <person name="Dilmaghani A."/>
            <person name="Duret L."/>
            <person name="Fudal I."/>
            <person name="Goodwin S.B."/>
            <person name="Gout L."/>
            <person name="Glaser N."/>
            <person name="Linglin J."/>
            <person name="Kema G.H.J."/>
            <person name="Lapalu N."/>
            <person name="Lawrence C.B."/>
            <person name="May K."/>
            <person name="Meyer M."/>
            <person name="Ollivier B."/>
            <person name="Poulain J."/>
            <person name="Schoch C.L."/>
            <person name="Simon A."/>
            <person name="Spatafora J.W."/>
            <person name="Stachowiak A."/>
            <person name="Turgeon B.G."/>
            <person name="Tyler B.M."/>
            <person name="Vincent D."/>
            <person name="Weissenbach J."/>
            <person name="Amselem J."/>
            <person name="Quesneville H."/>
            <person name="Oliver R.P."/>
            <person name="Wincker P."/>
            <person name="Balesdent M.-H."/>
            <person name="Howlett B.J."/>
        </authorList>
    </citation>
    <scope>NUCLEOTIDE SEQUENCE [LARGE SCALE GENOMIC DNA]</scope>
    <source>
        <strain evidence="3">JN3 / isolate v23.1.3 / race Av1-4-5-6-7-8</strain>
    </source>
</reference>
<evidence type="ECO:0000313" key="3">
    <source>
        <dbReference type="Proteomes" id="UP000002668"/>
    </source>
</evidence>
<sequence length="248" mass="26981">MSKRNSDGDVLTNKLNLGLAKQKSLLASWMGTEPVSTAPNETEEQFNDDDLKQDYAHDRLGVGSILPKDVADGSFTRRIPTSKDKLLVQLLGAKKAKAHIAAKQEAARPNANAKAQRNGKPVVAKKDDSDDEEEGRAATFKSKRNRANPEKKVAREIDSDDEDEEMRAKRLGADSTMDGEEALKNSSADVPVESAPPKEGEVESKAEEKAADAGDVKTAPRKSRAKPKSFLDEILAERSKKKSKKSAV</sequence>
<dbReference type="OrthoDB" id="3438340at2759"/>
<dbReference type="OMA" id="KQNYAHD"/>
<dbReference type="EMBL" id="FP929065">
    <property type="protein sequence ID" value="CBX91175.1"/>
    <property type="molecule type" value="Genomic_DNA"/>
</dbReference>
<dbReference type="HOGENOM" id="CLU_096588_0_0_1"/>
<dbReference type="GeneID" id="13284251"/>
<gene>
    <name evidence="2" type="ORF">LEMA_P062090.1</name>
</gene>
<dbReference type="eggNOG" id="ENOG502RGCP">
    <property type="taxonomic scope" value="Eukaryota"/>
</dbReference>
<dbReference type="InParanoid" id="E4ZI32"/>
<proteinExistence type="predicted"/>
<dbReference type="VEuPathDB" id="FungiDB:LEMA_P062090.1"/>
<dbReference type="AlphaFoldDB" id="E4ZI32"/>
<protein>
    <submittedName>
        <fullName evidence="2">Uncharacterized protein</fullName>
    </submittedName>
</protein>
<dbReference type="InterPro" id="IPR021641">
    <property type="entry name" value="DUF3245"/>
</dbReference>
<feature type="region of interest" description="Disordered" evidence="1">
    <location>
        <begin position="97"/>
        <end position="248"/>
    </location>
</feature>
<dbReference type="Proteomes" id="UP000002668">
    <property type="component" value="Genome"/>
</dbReference>
<evidence type="ECO:0000313" key="2">
    <source>
        <dbReference type="EMBL" id="CBX91175.1"/>
    </source>
</evidence>
<feature type="compositionally biased region" description="Basic and acidic residues" evidence="1">
    <location>
        <begin position="196"/>
        <end position="215"/>
    </location>
</feature>
<dbReference type="RefSeq" id="XP_003834540.1">
    <property type="nucleotide sequence ID" value="XM_003834492.1"/>
</dbReference>
<organism evidence="3">
    <name type="scientific">Leptosphaeria maculans (strain JN3 / isolate v23.1.3 / race Av1-4-5-6-7-8)</name>
    <name type="common">Blackleg fungus</name>
    <name type="synonym">Phoma lingam</name>
    <dbReference type="NCBI Taxonomy" id="985895"/>
    <lineage>
        <taxon>Eukaryota</taxon>
        <taxon>Fungi</taxon>
        <taxon>Dikarya</taxon>
        <taxon>Ascomycota</taxon>
        <taxon>Pezizomycotina</taxon>
        <taxon>Dothideomycetes</taxon>
        <taxon>Pleosporomycetidae</taxon>
        <taxon>Pleosporales</taxon>
        <taxon>Pleosporineae</taxon>
        <taxon>Leptosphaeriaceae</taxon>
        <taxon>Plenodomus</taxon>
        <taxon>Plenodomus lingam/Leptosphaeria maculans species complex</taxon>
    </lineage>
</organism>
<keyword evidence="3" id="KW-1185">Reference proteome</keyword>
<dbReference type="Pfam" id="PF11595">
    <property type="entry name" value="DUF3245"/>
    <property type="match status" value="1"/>
</dbReference>
<evidence type="ECO:0000256" key="1">
    <source>
        <dbReference type="SAM" id="MobiDB-lite"/>
    </source>
</evidence>
<name>E4ZI32_LEPMJ</name>
<feature type="compositionally biased region" description="Basic and acidic residues" evidence="1">
    <location>
        <begin position="229"/>
        <end position="238"/>
    </location>
</feature>
<feature type="compositionally biased region" description="Basic residues" evidence="1">
    <location>
        <begin position="239"/>
        <end position="248"/>
    </location>
</feature>